<sequence>MLITLEPLASHGSTGRTSDILSSSSISSSYPSCILIRKTSKATISTFQAKDRTDQSLNPEPPRNMYSPTSDSSDTPRTFTSASTTESDLVLGEKAPALEKEVQIAKYIHFYIETHGTSPILPIGIIPLNPNKGFPVVEIPTIKPGGYRWPSSSASMASTAYSPISPLCQSGTHCTSGTTAWLRWQSL</sequence>
<dbReference type="Proteomes" id="UP001219568">
    <property type="component" value="Unassembled WGS sequence"/>
</dbReference>
<reference evidence="2" key="2">
    <citation type="submission" date="2023-01" db="EMBL/GenBank/DDBJ databases">
        <authorList>
            <person name="Petersen C."/>
        </authorList>
    </citation>
    <scope>NUCLEOTIDE SEQUENCE</scope>
    <source>
        <strain evidence="2">IBT 15450</strain>
    </source>
</reference>
<feature type="compositionally biased region" description="Low complexity" evidence="1">
    <location>
        <begin position="67"/>
        <end position="81"/>
    </location>
</feature>
<feature type="region of interest" description="Disordered" evidence="1">
    <location>
        <begin position="47"/>
        <end position="87"/>
    </location>
</feature>
<proteinExistence type="predicted"/>
<gene>
    <name evidence="2" type="ORF">N7460_002339</name>
</gene>
<reference evidence="2" key="1">
    <citation type="journal article" date="2023" name="IMA Fungus">
        <title>Comparative genomic study of the Penicillium genus elucidates a diverse pangenome and 15 lateral gene transfer events.</title>
        <authorList>
            <person name="Petersen C."/>
            <person name="Sorensen T."/>
            <person name="Nielsen M.R."/>
            <person name="Sondergaard T.E."/>
            <person name="Sorensen J.L."/>
            <person name="Fitzpatrick D.A."/>
            <person name="Frisvad J.C."/>
            <person name="Nielsen K.L."/>
        </authorList>
    </citation>
    <scope>NUCLEOTIDE SEQUENCE</scope>
    <source>
        <strain evidence="2">IBT 15450</strain>
    </source>
</reference>
<evidence type="ECO:0000313" key="3">
    <source>
        <dbReference type="Proteomes" id="UP001219568"/>
    </source>
</evidence>
<protein>
    <submittedName>
        <fullName evidence="2">Uncharacterized protein</fullName>
    </submittedName>
</protein>
<organism evidence="2 3">
    <name type="scientific">Penicillium canescens</name>
    <dbReference type="NCBI Taxonomy" id="5083"/>
    <lineage>
        <taxon>Eukaryota</taxon>
        <taxon>Fungi</taxon>
        <taxon>Dikarya</taxon>
        <taxon>Ascomycota</taxon>
        <taxon>Pezizomycotina</taxon>
        <taxon>Eurotiomycetes</taxon>
        <taxon>Eurotiomycetidae</taxon>
        <taxon>Eurotiales</taxon>
        <taxon>Aspergillaceae</taxon>
        <taxon>Penicillium</taxon>
    </lineage>
</organism>
<comment type="caution">
    <text evidence="2">The sequence shown here is derived from an EMBL/GenBank/DDBJ whole genome shotgun (WGS) entry which is preliminary data.</text>
</comment>
<keyword evidence="3" id="KW-1185">Reference proteome</keyword>
<accession>A0AAD6IJN9</accession>
<name>A0AAD6IJN9_PENCN</name>
<evidence type="ECO:0000313" key="2">
    <source>
        <dbReference type="EMBL" id="KAJ6051805.1"/>
    </source>
</evidence>
<dbReference type="EMBL" id="JAQJZL010000002">
    <property type="protein sequence ID" value="KAJ6051805.1"/>
    <property type="molecule type" value="Genomic_DNA"/>
</dbReference>
<feature type="region of interest" description="Disordered" evidence="1">
    <location>
        <begin position="1"/>
        <end position="26"/>
    </location>
</feature>
<dbReference type="AlphaFoldDB" id="A0AAD6IJN9"/>
<evidence type="ECO:0000256" key="1">
    <source>
        <dbReference type="SAM" id="MobiDB-lite"/>
    </source>
</evidence>